<protein>
    <submittedName>
        <fullName evidence="1">Uncharacterized protein</fullName>
    </submittedName>
</protein>
<evidence type="ECO:0000313" key="2">
    <source>
        <dbReference type="Proteomes" id="UP000242815"/>
    </source>
</evidence>
<dbReference type="EMBL" id="FOYD01000006">
    <property type="protein sequence ID" value="SFQ84098.1"/>
    <property type="molecule type" value="Genomic_DNA"/>
</dbReference>
<dbReference type="RefSeq" id="WP_090539085.1">
    <property type="nucleotide sequence ID" value="NZ_FOYD01000006.1"/>
</dbReference>
<dbReference type="Proteomes" id="UP000242815">
    <property type="component" value="Unassembled WGS sequence"/>
</dbReference>
<proteinExistence type="predicted"/>
<sequence length="377" mass="41667">MSETRIWMTAVFNDPHQAERYADCLGALQQADQSRHAQLNRELGLKPLLAGELEDVPVDSLTLFGAGVEVWLTTPPGASPQTAHFRDLHRLGCQLAICETFDDQDAACHLRDGFLQTLLSRITEARPGLAAQVEGQSLFNRIWQPPVDASRAAAVSWLLLESGGLHDLDLSALNFGPFVLHDAKTALTFIQAIVAAGGRVADARVLLNAPQARQLAEQLPTLDRYLASLMELGLDVRHLIRLVEDEPAREALLLRSAQLGHSIEAIGRFIKQFFITDNPRLLELLLGSRLQRPEVQQEIWLHLLYAPPYGAWQRFDPGQKFLAPLVGAGLDINFPVQVFDSRMASTPLQLARQFDQTRTISYLEKLGAAETLPGTPA</sequence>
<name>A0A1I6BT25_9GAMM</name>
<gene>
    <name evidence="1" type="ORF">SAMN05216578_10662</name>
</gene>
<reference evidence="1 2" key="1">
    <citation type="submission" date="2016-10" db="EMBL/GenBank/DDBJ databases">
        <authorList>
            <person name="de Groot N.N."/>
        </authorList>
    </citation>
    <scope>NUCLEOTIDE SEQUENCE [LARGE SCALE GENOMIC DNA]</scope>
    <source>
        <strain evidence="1 2">JCM 18415</strain>
    </source>
</reference>
<evidence type="ECO:0000313" key="1">
    <source>
        <dbReference type="EMBL" id="SFQ84098.1"/>
    </source>
</evidence>
<organism evidence="1 2">
    <name type="scientific">Halopseudomonas formosensis</name>
    <dbReference type="NCBI Taxonomy" id="1002526"/>
    <lineage>
        <taxon>Bacteria</taxon>
        <taxon>Pseudomonadati</taxon>
        <taxon>Pseudomonadota</taxon>
        <taxon>Gammaproteobacteria</taxon>
        <taxon>Pseudomonadales</taxon>
        <taxon>Pseudomonadaceae</taxon>
        <taxon>Halopseudomonas</taxon>
    </lineage>
</organism>
<accession>A0A1I6BT25</accession>
<dbReference type="AlphaFoldDB" id="A0A1I6BT25"/>
<dbReference type="STRING" id="1002526.SAMN05216578_10662"/>